<dbReference type="InterPro" id="IPR001041">
    <property type="entry name" value="2Fe-2S_ferredoxin-type"/>
</dbReference>
<comment type="cofactor">
    <cofactor evidence="1">
        <name>FAD</name>
        <dbReference type="ChEBI" id="CHEBI:57692"/>
    </cofactor>
</comment>
<gene>
    <name evidence="12" type="ORF">BN2475_120088</name>
</gene>
<dbReference type="GO" id="GO:0016491">
    <property type="term" value="F:oxidoreductase activity"/>
    <property type="evidence" value="ECO:0007669"/>
    <property type="project" value="UniProtKB-KW"/>
</dbReference>
<dbReference type="Pfam" id="PF00111">
    <property type="entry name" value="Fer2"/>
    <property type="match status" value="1"/>
</dbReference>
<evidence type="ECO:0000256" key="1">
    <source>
        <dbReference type="ARBA" id="ARBA00001974"/>
    </source>
</evidence>
<dbReference type="InterPro" id="IPR036010">
    <property type="entry name" value="2Fe-2S_ferredoxin-like_sf"/>
</dbReference>
<dbReference type="SUPFAM" id="SSF63380">
    <property type="entry name" value="Riboflavin synthase domain-like"/>
    <property type="match status" value="1"/>
</dbReference>
<reference evidence="12 13" key="1">
    <citation type="submission" date="2016-12" db="EMBL/GenBank/DDBJ databases">
        <authorList>
            <person name="Song W.-J."/>
            <person name="Kurnit D.M."/>
        </authorList>
    </citation>
    <scope>NUCLEOTIDE SEQUENCE [LARGE SCALE GENOMIC DNA]</scope>
    <source>
        <strain evidence="12 13">STM7296</strain>
    </source>
</reference>
<dbReference type="Gene3D" id="3.40.50.80">
    <property type="entry name" value="Nucleotide-binding domain of ferredoxin-NADP reductase (FNR) module"/>
    <property type="match status" value="1"/>
</dbReference>
<proteinExistence type="inferred from homology"/>
<dbReference type="InterPro" id="IPR050415">
    <property type="entry name" value="MRET"/>
</dbReference>
<keyword evidence="2" id="KW-0285">Flavoprotein</keyword>
<keyword evidence="5" id="KW-0274">FAD</keyword>
<dbReference type="InterPro" id="IPR006058">
    <property type="entry name" value="2Fe2S_fd_BS"/>
</dbReference>
<evidence type="ECO:0000256" key="5">
    <source>
        <dbReference type="ARBA" id="ARBA00022827"/>
    </source>
</evidence>
<dbReference type="OrthoDB" id="370747at2"/>
<dbReference type="AlphaFoldDB" id="A0A1N7RR66"/>
<evidence type="ECO:0000259" key="11">
    <source>
        <dbReference type="PROSITE" id="PS51384"/>
    </source>
</evidence>
<dbReference type="SUPFAM" id="SSF54292">
    <property type="entry name" value="2Fe-2S ferredoxin-like"/>
    <property type="match status" value="1"/>
</dbReference>
<feature type="domain" description="2Fe-2S ferredoxin-type" evidence="10">
    <location>
        <begin position="254"/>
        <end position="338"/>
    </location>
</feature>
<dbReference type="PANTHER" id="PTHR47354">
    <property type="entry name" value="NADH OXIDOREDUCTASE HCR"/>
    <property type="match status" value="1"/>
</dbReference>
<dbReference type="Pfam" id="PF00970">
    <property type="entry name" value="FAD_binding_6"/>
    <property type="match status" value="1"/>
</dbReference>
<dbReference type="STRING" id="1247936.BN2475_120088"/>
<dbReference type="Proteomes" id="UP000187012">
    <property type="component" value="Unassembled WGS sequence"/>
</dbReference>
<evidence type="ECO:0000256" key="2">
    <source>
        <dbReference type="ARBA" id="ARBA00022630"/>
    </source>
</evidence>
<dbReference type="GO" id="GO:0046872">
    <property type="term" value="F:metal ion binding"/>
    <property type="evidence" value="ECO:0007669"/>
    <property type="project" value="UniProtKB-KW"/>
</dbReference>
<evidence type="ECO:0000313" key="13">
    <source>
        <dbReference type="Proteomes" id="UP000187012"/>
    </source>
</evidence>
<protein>
    <submittedName>
        <fullName evidence="12">Ferredoxin</fullName>
    </submittedName>
</protein>
<dbReference type="InterPro" id="IPR039261">
    <property type="entry name" value="FNR_nucleotide-bd"/>
</dbReference>
<dbReference type="InterPro" id="IPR008333">
    <property type="entry name" value="Cbr1-like_FAD-bd_dom"/>
</dbReference>
<name>A0A1N7RR66_9BURK</name>
<dbReference type="EMBL" id="CYGX02000012">
    <property type="protein sequence ID" value="SIT37549.1"/>
    <property type="molecule type" value="Genomic_DNA"/>
</dbReference>
<evidence type="ECO:0000256" key="7">
    <source>
        <dbReference type="ARBA" id="ARBA00023004"/>
    </source>
</evidence>
<dbReference type="SUPFAM" id="SSF52343">
    <property type="entry name" value="Ferredoxin reductase-like, C-terminal NADP-linked domain"/>
    <property type="match status" value="1"/>
</dbReference>
<keyword evidence="13" id="KW-1185">Reference proteome</keyword>
<accession>A0A1N7RR66</accession>
<dbReference type="PROSITE" id="PS51384">
    <property type="entry name" value="FAD_FR"/>
    <property type="match status" value="1"/>
</dbReference>
<dbReference type="PRINTS" id="PR00410">
    <property type="entry name" value="PHEHYDRXLASE"/>
</dbReference>
<dbReference type="InterPro" id="IPR017927">
    <property type="entry name" value="FAD-bd_FR_type"/>
</dbReference>
<evidence type="ECO:0000256" key="3">
    <source>
        <dbReference type="ARBA" id="ARBA00022714"/>
    </source>
</evidence>
<dbReference type="Gene3D" id="2.40.30.10">
    <property type="entry name" value="Translation factors"/>
    <property type="match status" value="1"/>
</dbReference>
<feature type="domain" description="FAD-binding FR-type" evidence="11">
    <location>
        <begin position="6"/>
        <end position="110"/>
    </location>
</feature>
<dbReference type="RefSeq" id="WP_094778681.1">
    <property type="nucleotide sequence ID" value="NZ_CYGX02000012.1"/>
</dbReference>
<sequence length="338" mass="36108">MAAADREFAPVRCVSVVRETHDVKTFTWCFEDGRRFEHAAGQHVTFEVPFDDGPQFRCYTVSSVPGADRASFSITARQAPEGPVSTWLHRRATPGAVLRAAGPSGTFIAPSGREPVLLIAGGVGITPLIAMARHWRATLPDVGPDAVFVQCVRTPGDVLFHDELIGFTRDWPGFRVHEVISRAPGSGRLTAAMLARLAPDVVQRDVYCCGPEPFMREVKALLLSMGLAPDKYHEESFTLPLPAERPPAASDATFRVRYARAAREGPCAADATLLDAAKGAGLVIPSACRAGVCGTCCVRLLAGTVDMSDAGGIDEDEIAAGYVLACCSRPTSDVELDV</sequence>
<organism evidence="12 13">
    <name type="scientific">Paraburkholderia ribeironis</name>
    <dbReference type="NCBI Taxonomy" id="1247936"/>
    <lineage>
        <taxon>Bacteria</taxon>
        <taxon>Pseudomonadati</taxon>
        <taxon>Pseudomonadota</taxon>
        <taxon>Betaproteobacteria</taxon>
        <taxon>Burkholderiales</taxon>
        <taxon>Burkholderiaceae</taxon>
        <taxon>Paraburkholderia</taxon>
    </lineage>
</organism>
<dbReference type="InterPro" id="IPR017938">
    <property type="entry name" value="Riboflavin_synthase-like_b-brl"/>
</dbReference>
<comment type="similarity">
    <text evidence="9">In the N-terminal section; belongs to the FAD-binding oxidoreductase type 6 family.</text>
</comment>
<dbReference type="PANTHER" id="PTHR47354:SF6">
    <property type="entry name" value="NADH OXIDOREDUCTASE HCR"/>
    <property type="match status" value="1"/>
</dbReference>
<keyword evidence="8" id="KW-0411">Iron-sulfur</keyword>
<evidence type="ECO:0000256" key="9">
    <source>
        <dbReference type="ARBA" id="ARBA00061434"/>
    </source>
</evidence>
<dbReference type="InterPro" id="IPR012675">
    <property type="entry name" value="Beta-grasp_dom_sf"/>
</dbReference>
<dbReference type="PROSITE" id="PS00197">
    <property type="entry name" value="2FE2S_FER_1"/>
    <property type="match status" value="1"/>
</dbReference>
<dbReference type="PROSITE" id="PS51085">
    <property type="entry name" value="2FE2S_FER_2"/>
    <property type="match status" value="1"/>
</dbReference>
<dbReference type="Pfam" id="PF00175">
    <property type="entry name" value="NAD_binding_1"/>
    <property type="match status" value="1"/>
</dbReference>
<dbReference type="InterPro" id="IPR001433">
    <property type="entry name" value="OxRdtase_FAD/NAD-bd"/>
</dbReference>
<evidence type="ECO:0000256" key="6">
    <source>
        <dbReference type="ARBA" id="ARBA00023002"/>
    </source>
</evidence>
<dbReference type="CDD" id="cd00207">
    <property type="entry name" value="fer2"/>
    <property type="match status" value="1"/>
</dbReference>
<dbReference type="Gene3D" id="3.10.20.30">
    <property type="match status" value="1"/>
</dbReference>
<dbReference type="GO" id="GO:0051537">
    <property type="term" value="F:2 iron, 2 sulfur cluster binding"/>
    <property type="evidence" value="ECO:0007669"/>
    <property type="project" value="UniProtKB-KW"/>
</dbReference>
<evidence type="ECO:0000259" key="10">
    <source>
        <dbReference type="PROSITE" id="PS51085"/>
    </source>
</evidence>
<keyword evidence="4" id="KW-0479">Metal-binding</keyword>
<evidence type="ECO:0000313" key="12">
    <source>
        <dbReference type="EMBL" id="SIT37549.1"/>
    </source>
</evidence>
<keyword evidence="3" id="KW-0001">2Fe-2S</keyword>
<evidence type="ECO:0000256" key="8">
    <source>
        <dbReference type="ARBA" id="ARBA00023014"/>
    </source>
</evidence>
<keyword evidence="6" id="KW-0560">Oxidoreductase</keyword>
<keyword evidence="7" id="KW-0408">Iron</keyword>
<evidence type="ECO:0000256" key="4">
    <source>
        <dbReference type="ARBA" id="ARBA00022723"/>
    </source>
</evidence>